<protein>
    <submittedName>
        <fullName evidence="1">Uncharacterized protein</fullName>
    </submittedName>
</protein>
<dbReference type="EMBL" id="BART01040565">
    <property type="protein sequence ID" value="GAH30078.1"/>
    <property type="molecule type" value="Genomic_DNA"/>
</dbReference>
<name>X1GAN6_9ZZZZ</name>
<sequence>PVDYRKRNEDEEVKPGSEYSVKIRELDPKSHSTDEVEKFIIKIRLMVTRQVTFSDKGVKVVSATDEHLI</sequence>
<evidence type="ECO:0000313" key="1">
    <source>
        <dbReference type="EMBL" id="GAH30078.1"/>
    </source>
</evidence>
<reference evidence="1" key="1">
    <citation type="journal article" date="2014" name="Front. Microbiol.">
        <title>High frequency of phylogenetically diverse reductive dehalogenase-homologous genes in deep subseafloor sedimentary metagenomes.</title>
        <authorList>
            <person name="Kawai M."/>
            <person name="Futagami T."/>
            <person name="Toyoda A."/>
            <person name="Takaki Y."/>
            <person name="Nishi S."/>
            <person name="Hori S."/>
            <person name="Arai W."/>
            <person name="Tsubouchi T."/>
            <person name="Morono Y."/>
            <person name="Uchiyama I."/>
            <person name="Ito T."/>
            <person name="Fujiyama A."/>
            <person name="Inagaki F."/>
            <person name="Takami H."/>
        </authorList>
    </citation>
    <scope>NUCLEOTIDE SEQUENCE</scope>
    <source>
        <strain evidence="1">Expedition CK06-06</strain>
    </source>
</reference>
<accession>X1GAN6</accession>
<gene>
    <name evidence="1" type="ORF">S01H4_65936</name>
</gene>
<proteinExistence type="predicted"/>
<dbReference type="AlphaFoldDB" id="X1GAN6"/>
<organism evidence="1">
    <name type="scientific">marine sediment metagenome</name>
    <dbReference type="NCBI Taxonomy" id="412755"/>
    <lineage>
        <taxon>unclassified sequences</taxon>
        <taxon>metagenomes</taxon>
        <taxon>ecological metagenomes</taxon>
    </lineage>
</organism>
<comment type="caution">
    <text evidence="1">The sequence shown here is derived from an EMBL/GenBank/DDBJ whole genome shotgun (WGS) entry which is preliminary data.</text>
</comment>
<feature type="non-terminal residue" evidence="1">
    <location>
        <position position="1"/>
    </location>
</feature>